<proteinExistence type="predicted"/>
<dbReference type="Proteomes" id="UP001156703">
    <property type="component" value="Unassembled WGS sequence"/>
</dbReference>
<dbReference type="PANTHER" id="PTHR36437:SF2">
    <property type="entry name" value="GLYOXALASE_BLEOMYCIN RESISTANCE PROTEIN_DIOXYGENASE"/>
    <property type="match status" value="1"/>
</dbReference>
<name>A0ABQ5Z5I8_9SPHN</name>
<gene>
    <name evidence="2" type="ORF">GCM10007925_17380</name>
</gene>
<dbReference type="InterPro" id="IPR004360">
    <property type="entry name" value="Glyas_Fos-R_dOase_dom"/>
</dbReference>
<organism evidence="2 3">
    <name type="scientific">Sphingomonas astaxanthinifaciens DSM 22298</name>
    <dbReference type="NCBI Taxonomy" id="1123267"/>
    <lineage>
        <taxon>Bacteria</taxon>
        <taxon>Pseudomonadati</taxon>
        <taxon>Pseudomonadota</taxon>
        <taxon>Alphaproteobacteria</taxon>
        <taxon>Sphingomonadales</taxon>
        <taxon>Sphingomonadaceae</taxon>
        <taxon>Sphingomonas</taxon>
    </lineage>
</organism>
<dbReference type="PROSITE" id="PS51819">
    <property type="entry name" value="VOC"/>
    <property type="match status" value="1"/>
</dbReference>
<feature type="domain" description="VOC" evidence="1">
    <location>
        <begin position="5"/>
        <end position="128"/>
    </location>
</feature>
<dbReference type="EMBL" id="BSOO01000017">
    <property type="protein sequence ID" value="GLR48025.1"/>
    <property type="molecule type" value="Genomic_DNA"/>
</dbReference>
<evidence type="ECO:0000313" key="2">
    <source>
        <dbReference type="EMBL" id="GLR48025.1"/>
    </source>
</evidence>
<dbReference type="InterPro" id="IPR037523">
    <property type="entry name" value="VOC_core"/>
</dbReference>
<evidence type="ECO:0000259" key="1">
    <source>
        <dbReference type="PROSITE" id="PS51819"/>
    </source>
</evidence>
<dbReference type="PANTHER" id="PTHR36437">
    <property type="entry name" value="GLYOXALASE/BLEOMYCIN RESISTANCE PROTEIN/DIOXYGENASE"/>
    <property type="match status" value="1"/>
</dbReference>
<dbReference type="InterPro" id="IPR029068">
    <property type="entry name" value="Glyas_Bleomycin-R_OHBP_Dase"/>
</dbReference>
<comment type="caution">
    <text evidence="2">The sequence shown here is derived from an EMBL/GenBank/DDBJ whole genome shotgun (WGS) entry which is preliminary data.</text>
</comment>
<reference evidence="3" key="1">
    <citation type="journal article" date="2019" name="Int. J. Syst. Evol. Microbiol.">
        <title>The Global Catalogue of Microorganisms (GCM) 10K type strain sequencing project: providing services to taxonomists for standard genome sequencing and annotation.</title>
        <authorList>
            <consortium name="The Broad Institute Genomics Platform"/>
            <consortium name="The Broad Institute Genome Sequencing Center for Infectious Disease"/>
            <person name="Wu L."/>
            <person name="Ma J."/>
        </authorList>
    </citation>
    <scope>NUCLEOTIDE SEQUENCE [LARGE SCALE GENOMIC DNA]</scope>
    <source>
        <strain evidence="3">NBRC 102146</strain>
    </source>
</reference>
<evidence type="ECO:0000313" key="3">
    <source>
        <dbReference type="Proteomes" id="UP001156703"/>
    </source>
</evidence>
<dbReference type="RefSeq" id="WP_029940861.1">
    <property type="nucleotide sequence ID" value="NZ_BSOO01000017.1"/>
</dbReference>
<protein>
    <recommendedName>
        <fullName evidence="1">VOC domain-containing protein</fullName>
    </recommendedName>
</protein>
<dbReference type="Gene3D" id="3.10.180.10">
    <property type="entry name" value="2,3-Dihydroxybiphenyl 1,2-Dioxygenase, domain 1"/>
    <property type="match status" value="1"/>
</dbReference>
<dbReference type="SUPFAM" id="SSF54593">
    <property type="entry name" value="Glyoxalase/Bleomycin resistance protein/Dihydroxybiphenyl dioxygenase"/>
    <property type="match status" value="1"/>
</dbReference>
<accession>A0ABQ5Z5I8</accession>
<keyword evidence="3" id="KW-1185">Reference proteome</keyword>
<dbReference type="Pfam" id="PF00903">
    <property type="entry name" value="Glyoxalase"/>
    <property type="match status" value="1"/>
</dbReference>
<sequence length="129" mass="13879">MTRVHLGSVTYLCRDYDEAIAWFASALGWEVTADQAMGGTKRWVVISPPGGGTGLRLARADSDEQRAAVGKSAGGMVGFIAFTEDFAAAAARMRAAGVVFLEAPRDESYGIVAVFEDLHGNRWDLIEPR</sequence>